<dbReference type="OMA" id="TCNCTFI"/>
<dbReference type="OrthoDB" id="1897868at2759"/>
<dbReference type="GO" id="GO:0010274">
    <property type="term" value="P:hydrotropism"/>
    <property type="evidence" value="ECO:0007669"/>
    <property type="project" value="InterPro"/>
</dbReference>
<dbReference type="PANTHER" id="PTHR31276:SF10">
    <property type="entry name" value="PROTEIN MIZU-KUSSEI 1-LIKE"/>
    <property type="match status" value="1"/>
</dbReference>
<evidence type="ECO:0000313" key="1">
    <source>
        <dbReference type="EMBL" id="OVA20886.1"/>
    </source>
</evidence>
<dbReference type="NCBIfam" id="TIGR01570">
    <property type="entry name" value="A_thal_3588"/>
    <property type="match status" value="1"/>
</dbReference>
<evidence type="ECO:0000313" key="2">
    <source>
        <dbReference type="Proteomes" id="UP000195402"/>
    </source>
</evidence>
<dbReference type="InterPro" id="IPR006460">
    <property type="entry name" value="MIZ1-like_pln"/>
</dbReference>
<accession>A0A200RDW0</accession>
<dbReference type="Pfam" id="PF04759">
    <property type="entry name" value="DUF617"/>
    <property type="match status" value="1"/>
</dbReference>
<name>A0A200RDW0_MACCD</name>
<sequence>MSSSTGGSAIHIVDGVTVVDCQKQVRSWSLLRSIVKFLIPSCNHNFSEEQQERRRGEYYNDPYQYYLLRRRRLRSLIPSNINTNLTNTTKITNITTGTIFGYRRGKVNFCIQSNPNSSTPILLLELAIPTAILAKEMQSGLLRIALECNYSVPTRRSSSLLSMPVWTMNCNGRKVGFAINRVPTQADKKVLRLMQSVVEGVGIISGKKLINSDEDDKQHDHDDLMYLRANFERVSGSSDSESFHLINPDGSNSQQLSIFFLRTS</sequence>
<dbReference type="STRING" id="56857.A0A200RDW0"/>
<dbReference type="PANTHER" id="PTHR31276">
    <property type="match status" value="1"/>
</dbReference>
<comment type="caution">
    <text evidence="1">The sequence shown here is derived from an EMBL/GenBank/DDBJ whole genome shotgun (WGS) entry which is preliminary data.</text>
</comment>
<evidence type="ECO:0008006" key="3">
    <source>
        <dbReference type="Google" id="ProtNLM"/>
    </source>
</evidence>
<dbReference type="Proteomes" id="UP000195402">
    <property type="component" value="Unassembled WGS sequence"/>
</dbReference>
<reference evidence="1 2" key="1">
    <citation type="journal article" date="2017" name="Mol. Plant">
        <title>The Genome of Medicinal Plant Macleaya cordata Provides New Insights into Benzylisoquinoline Alkaloids Metabolism.</title>
        <authorList>
            <person name="Liu X."/>
            <person name="Liu Y."/>
            <person name="Huang P."/>
            <person name="Ma Y."/>
            <person name="Qing Z."/>
            <person name="Tang Q."/>
            <person name="Cao H."/>
            <person name="Cheng P."/>
            <person name="Zheng Y."/>
            <person name="Yuan Z."/>
            <person name="Zhou Y."/>
            <person name="Liu J."/>
            <person name="Tang Z."/>
            <person name="Zhuo Y."/>
            <person name="Zhang Y."/>
            <person name="Yu L."/>
            <person name="Huang J."/>
            <person name="Yang P."/>
            <person name="Peng Q."/>
            <person name="Zhang J."/>
            <person name="Jiang W."/>
            <person name="Zhang Z."/>
            <person name="Lin K."/>
            <person name="Ro D.K."/>
            <person name="Chen X."/>
            <person name="Xiong X."/>
            <person name="Shang Y."/>
            <person name="Huang S."/>
            <person name="Zeng J."/>
        </authorList>
    </citation>
    <scope>NUCLEOTIDE SEQUENCE [LARGE SCALE GENOMIC DNA]</scope>
    <source>
        <strain evidence="2">cv. BLH2017</strain>
        <tissue evidence="1">Root</tissue>
    </source>
</reference>
<organism evidence="1 2">
    <name type="scientific">Macleaya cordata</name>
    <name type="common">Five-seeded plume-poppy</name>
    <name type="synonym">Bocconia cordata</name>
    <dbReference type="NCBI Taxonomy" id="56857"/>
    <lineage>
        <taxon>Eukaryota</taxon>
        <taxon>Viridiplantae</taxon>
        <taxon>Streptophyta</taxon>
        <taxon>Embryophyta</taxon>
        <taxon>Tracheophyta</taxon>
        <taxon>Spermatophyta</taxon>
        <taxon>Magnoliopsida</taxon>
        <taxon>Ranunculales</taxon>
        <taxon>Papaveraceae</taxon>
        <taxon>Papaveroideae</taxon>
        <taxon>Macleaya</taxon>
    </lineage>
</organism>
<dbReference type="EMBL" id="MVGT01000029">
    <property type="protein sequence ID" value="OVA20886.1"/>
    <property type="molecule type" value="Genomic_DNA"/>
</dbReference>
<proteinExistence type="predicted"/>
<gene>
    <name evidence="1" type="ORF">BVC80_8905g6</name>
</gene>
<protein>
    <recommendedName>
        <fullName evidence="3">Protein MIZU-KUSSEI 1</fullName>
    </recommendedName>
</protein>
<dbReference type="AlphaFoldDB" id="A0A200RDW0"/>
<dbReference type="InParanoid" id="A0A200RDW0"/>
<keyword evidence="2" id="KW-1185">Reference proteome</keyword>